<dbReference type="GO" id="GO:0005506">
    <property type="term" value="F:iron ion binding"/>
    <property type="evidence" value="ECO:0007669"/>
    <property type="project" value="InterPro"/>
</dbReference>
<evidence type="ECO:0000256" key="8">
    <source>
        <dbReference type="ARBA" id="ARBA00023033"/>
    </source>
</evidence>
<evidence type="ECO:0000256" key="9">
    <source>
        <dbReference type="PIRSR" id="PIRSR602401-1"/>
    </source>
</evidence>
<proteinExistence type="inferred from homology"/>
<comment type="cofactor">
    <cofactor evidence="1 9">
        <name>heme</name>
        <dbReference type="ChEBI" id="CHEBI:30413"/>
    </cofactor>
</comment>
<evidence type="ECO:0000256" key="4">
    <source>
        <dbReference type="ARBA" id="ARBA00022617"/>
    </source>
</evidence>
<dbReference type="InterPro" id="IPR001128">
    <property type="entry name" value="Cyt_P450"/>
</dbReference>
<dbReference type="Gene3D" id="1.10.630.10">
    <property type="entry name" value="Cytochrome P450"/>
    <property type="match status" value="1"/>
</dbReference>
<evidence type="ECO:0000256" key="11">
    <source>
        <dbReference type="SAM" id="SignalP"/>
    </source>
</evidence>
<evidence type="ECO:0000256" key="3">
    <source>
        <dbReference type="ARBA" id="ARBA00010617"/>
    </source>
</evidence>
<feature type="signal peptide" evidence="11">
    <location>
        <begin position="1"/>
        <end position="16"/>
    </location>
</feature>
<comment type="caution">
    <text evidence="12">The sequence shown here is derived from an EMBL/GenBank/DDBJ whole genome shotgun (WGS) entry which is preliminary data.</text>
</comment>
<dbReference type="SUPFAM" id="SSF48264">
    <property type="entry name" value="Cytochrome P450"/>
    <property type="match status" value="1"/>
</dbReference>
<dbReference type="CDD" id="cd11065">
    <property type="entry name" value="CYP64-like"/>
    <property type="match status" value="1"/>
</dbReference>
<dbReference type="PANTHER" id="PTHR46300">
    <property type="entry name" value="P450, PUTATIVE (EUROFUNG)-RELATED-RELATED"/>
    <property type="match status" value="1"/>
</dbReference>
<keyword evidence="7 9" id="KW-0408">Iron</keyword>
<evidence type="ECO:0000313" key="13">
    <source>
        <dbReference type="Proteomes" id="UP000772434"/>
    </source>
</evidence>
<keyword evidence="6 10" id="KW-0560">Oxidoreductase</keyword>
<name>A0A9P5P7K7_9AGAR</name>
<evidence type="ECO:0000256" key="5">
    <source>
        <dbReference type="ARBA" id="ARBA00022723"/>
    </source>
</evidence>
<dbReference type="Pfam" id="PF00067">
    <property type="entry name" value="p450"/>
    <property type="match status" value="1"/>
</dbReference>
<dbReference type="Proteomes" id="UP000772434">
    <property type="component" value="Unassembled WGS sequence"/>
</dbReference>
<accession>A0A9P5P7K7</accession>
<dbReference type="PRINTS" id="PR00463">
    <property type="entry name" value="EP450I"/>
</dbReference>
<comment type="pathway">
    <text evidence="2">Secondary metabolite biosynthesis.</text>
</comment>
<reference evidence="12" key="1">
    <citation type="submission" date="2020-11" db="EMBL/GenBank/DDBJ databases">
        <authorList>
            <consortium name="DOE Joint Genome Institute"/>
            <person name="Ahrendt S."/>
            <person name="Riley R."/>
            <person name="Andreopoulos W."/>
            <person name="Labutti K."/>
            <person name="Pangilinan J."/>
            <person name="Ruiz-Duenas F.J."/>
            <person name="Barrasa J.M."/>
            <person name="Sanchez-Garcia M."/>
            <person name="Camarero S."/>
            <person name="Miyauchi S."/>
            <person name="Serrano A."/>
            <person name="Linde D."/>
            <person name="Babiker R."/>
            <person name="Drula E."/>
            <person name="Ayuso-Fernandez I."/>
            <person name="Pacheco R."/>
            <person name="Padilla G."/>
            <person name="Ferreira P."/>
            <person name="Barriuso J."/>
            <person name="Kellner H."/>
            <person name="Castanera R."/>
            <person name="Alfaro M."/>
            <person name="Ramirez L."/>
            <person name="Pisabarro A.G."/>
            <person name="Kuo A."/>
            <person name="Tritt A."/>
            <person name="Lipzen A."/>
            <person name="He G."/>
            <person name="Yan M."/>
            <person name="Ng V."/>
            <person name="Cullen D."/>
            <person name="Martin F."/>
            <person name="Rosso M.-N."/>
            <person name="Henrissat B."/>
            <person name="Hibbett D."/>
            <person name="Martinez A.T."/>
            <person name="Grigoriev I.V."/>
        </authorList>
    </citation>
    <scope>NUCLEOTIDE SEQUENCE</scope>
    <source>
        <strain evidence="12">AH 40177</strain>
    </source>
</reference>
<feature type="binding site" description="axial binding residue" evidence="9">
    <location>
        <position position="432"/>
    </location>
    <ligand>
        <name>heme</name>
        <dbReference type="ChEBI" id="CHEBI:30413"/>
    </ligand>
    <ligandPart>
        <name>Fe</name>
        <dbReference type="ChEBI" id="CHEBI:18248"/>
    </ligandPart>
</feature>
<keyword evidence="13" id="KW-1185">Reference proteome</keyword>
<keyword evidence="8 10" id="KW-0503">Monooxygenase</keyword>
<dbReference type="GO" id="GO:0020037">
    <property type="term" value="F:heme binding"/>
    <property type="evidence" value="ECO:0007669"/>
    <property type="project" value="InterPro"/>
</dbReference>
<feature type="chain" id="PRO_5040283677" evidence="11">
    <location>
        <begin position="17"/>
        <end position="502"/>
    </location>
</feature>
<evidence type="ECO:0000256" key="6">
    <source>
        <dbReference type="ARBA" id="ARBA00023002"/>
    </source>
</evidence>
<dbReference type="InterPro" id="IPR050364">
    <property type="entry name" value="Cytochrome_P450_fung"/>
</dbReference>
<evidence type="ECO:0000256" key="2">
    <source>
        <dbReference type="ARBA" id="ARBA00005179"/>
    </source>
</evidence>
<gene>
    <name evidence="12" type="ORF">BDP27DRAFT_1454062</name>
</gene>
<dbReference type="InterPro" id="IPR017972">
    <property type="entry name" value="Cyt_P450_CS"/>
</dbReference>
<sequence>MSPILVLVLLATPIIWFLLHKRGQQSIRLPFPPGPPGLPLIGNILTIPAKGAWLLFSELHTHLGSLLFFHGLGNNILVLNELTIINDLLDKNGEIYAHRPILTVLGELMGLNRSMPLLPYGKEWRSQRRLVHSALSNTAVVKYRRLQEDLTSQMLLDLVEKPEDFFAHVRLYAERIILMITYGLPINVADNEYITHAEATMHVIGEAMVPGAFLCDLIPWMRYLPSWISFQVKAAEGRSMIENMVQKPFDHVKQNIAEQTAGPSLMHDLLNIGGLEDRTSLEHSVKWATGSMYGAGGETTYATILTFMLAMALNPDKQELSQAEVDRVVGSDRLPTVADMSDMPYVVAVIKETLRWHPALPLGIARYTQQDSIYKGYHLPRNSVVIPNIWSICQQPHTKYDAKCFIPERFLDRNSGVIDPTTYVFGFGRRICPGKALAENSLFAAVAGILATFTMSRVPGDKLVPKFGQALVSYPEPFRCKIRPRSESKVLLVQNRVAQCKV</sequence>
<dbReference type="PANTHER" id="PTHR46300:SF7">
    <property type="entry name" value="P450, PUTATIVE (EUROFUNG)-RELATED"/>
    <property type="match status" value="1"/>
</dbReference>
<evidence type="ECO:0000256" key="1">
    <source>
        <dbReference type="ARBA" id="ARBA00001971"/>
    </source>
</evidence>
<keyword evidence="4 9" id="KW-0349">Heme</keyword>
<dbReference type="PRINTS" id="PR00385">
    <property type="entry name" value="P450"/>
</dbReference>
<keyword evidence="5 9" id="KW-0479">Metal-binding</keyword>
<evidence type="ECO:0000256" key="10">
    <source>
        <dbReference type="RuleBase" id="RU000461"/>
    </source>
</evidence>
<dbReference type="GO" id="GO:0016705">
    <property type="term" value="F:oxidoreductase activity, acting on paired donors, with incorporation or reduction of molecular oxygen"/>
    <property type="evidence" value="ECO:0007669"/>
    <property type="project" value="InterPro"/>
</dbReference>
<dbReference type="PROSITE" id="PS00086">
    <property type="entry name" value="CYTOCHROME_P450"/>
    <property type="match status" value="1"/>
</dbReference>
<dbReference type="AlphaFoldDB" id="A0A9P5P7K7"/>
<evidence type="ECO:0000256" key="7">
    <source>
        <dbReference type="ARBA" id="ARBA00023004"/>
    </source>
</evidence>
<evidence type="ECO:0000313" key="12">
    <source>
        <dbReference type="EMBL" id="KAF9058438.1"/>
    </source>
</evidence>
<dbReference type="InterPro" id="IPR036396">
    <property type="entry name" value="Cyt_P450_sf"/>
</dbReference>
<dbReference type="OrthoDB" id="2789670at2759"/>
<protein>
    <submittedName>
        <fullName evidence="12">Cytochrome P450</fullName>
    </submittedName>
</protein>
<dbReference type="GO" id="GO:0004497">
    <property type="term" value="F:monooxygenase activity"/>
    <property type="evidence" value="ECO:0007669"/>
    <property type="project" value="UniProtKB-KW"/>
</dbReference>
<dbReference type="InterPro" id="IPR002401">
    <property type="entry name" value="Cyt_P450_E_grp-I"/>
</dbReference>
<organism evidence="12 13">
    <name type="scientific">Rhodocollybia butyracea</name>
    <dbReference type="NCBI Taxonomy" id="206335"/>
    <lineage>
        <taxon>Eukaryota</taxon>
        <taxon>Fungi</taxon>
        <taxon>Dikarya</taxon>
        <taxon>Basidiomycota</taxon>
        <taxon>Agaricomycotina</taxon>
        <taxon>Agaricomycetes</taxon>
        <taxon>Agaricomycetidae</taxon>
        <taxon>Agaricales</taxon>
        <taxon>Marasmiineae</taxon>
        <taxon>Omphalotaceae</taxon>
        <taxon>Rhodocollybia</taxon>
    </lineage>
</organism>
<keyword evidence="11" id="KW-0732">Signal</keyword>
<dbReference type="EMBL" id="JADNRY010000381">
    <property type="protein sequence ID" value="KAF9058438.1"/>
    <property type="molecule type" value="Genomic_DNA"/>
</dbReference>
<comment type="similarity">
    <text evidence="3 10">Belongs to the cytochrome P450 family.</text>
</comment>